<feature type="region of interest" description="Disordered" evidence="1">
    <location>
        <begin position="466"/>
        <end position="485"/>
    </location>
</feature>
<name>A0A518GXB6_9BACT</name>
<reference evidence="3 4" key="1">
    <citation type="submission" date="2019-02" db="EMBL/GenBank/DDBJ databases">
        <title>Deep-cultivation of Planctomycetes and their phenomic and genomic characterization uncovers novel biology.</title>
        <authorList>
            <person name="Wiegand S."/>
            <person name="Jogler M."/>
            <person name="Boedeker C."/>
            <person name="Pinto D."/>
            <person name="Vollmers J."/>
            <person name="Rivas-Marin E."/>
            <person name="Kohn T."/>
            <person name="Peeters S.H."/>
            <person name="Heuer A."/>
            <person name="Rast P."/>
            <person name="Oberbeckmann S."/>
            <person name="Bunk B."/>
            <person name="Jeske O."/>
            <person name="Meyerdierks A."/>
            <person name="Storesund J.E."/>
            <person name="Kallscheuer N."/>
            <person name="Luecker S."/>
            <person name="Lage O.M."/>
            <person name="Pohl T."/>
            <person name="Merkel B.J."/>
            <person name="Hornburger P."/>
            <person name="Mueller R.-W."/>
            <person name="Bruemmer F."/>
            <person name="Labrenz M."/>
            <person name="Spormann A.M."/>
            <person name="Op den Camp H."/>
            <person name="Overmann J."/>
            <person name="Amann R."/>
            <person name="Jetten M.S.M."/>
            <person name="Mascher T."/>
            <person name="Medema M.H."/>
            <person name="Devos D.P."/>
            <person name="Kaster A.-K."/>
            <person name="Ovreas L."/>
            <person name="Rohde M."/>
            <person name="Galperin M.Y."/>
            <person name="Jogler C."/>
        </authorList>
    </citation>
    <scope>NUCLEOTIDE SEQUENCE [LARGE SCALE GENOMIC DNA]</scope>
    <source>
        <strain evidence="3 4">ElP</strain>
    </source>
</reference>
<evidence type="ECO:0000313" key="3">
    <source>
        <dbReference type="EMBL" id="QDV33236.1"/>
    </source>
</evidence>
<dbReference type="EMBL" id="CP036426">
    <property type="protein sequence ID" value="QDV33236.1"/>
    <property type="molecule type" value="Genomic_DNA"/>
</dbReference>
<evidence type="ECO:0000313" key="4">
    <source>
        <dbReference type="Proteomes" id="UP000317835"/>
    </source>
</evidence>
<keyword evidence="2" id="KW-0732">Signal</keyword>
<feature type="chain" id="PRO_5022245582" evidence="2">
    <location>
        <begin position="27"/>
        <end position="638"/>
    </location>
</feature>
<dbReference type="Proteomes" id="UP000317835">
    <property type="component" value="Chromosome"/>
</dbReference>
<dbReference type="OrthoDB" id="237745at2"/>
<evidence type="ECO:0000256" key="1">
    <source>
        <dbReference type="SAM" id="MobiDB-lite"/>
    </source>
</evidence>
<keyword evidence="4" id="KW-1185">Reference proteome</keyword>
<evidence type="ECO:0000256" key="2">
    <source>
        <dbReference type="SAM" id="SignalP"/>
    </source>
</evidence>
<gene>
    <name evidence="3" type="ORF">ElP_10780</name>
</gene>
<protein>
    <submittedName>
        <fullName evidence="3">Uncharacterized protein</fullName>
    </submittedName>
</protein>
<accession>A0A518GXB6</accession>
<feature type="signal peptide" evidence="2">
    <location>
        <begin position="1"/>
        <end position="26"/>
    </location>
</feature>
<sequence precursor="true">MIRTALLPITMTLALAVGLAPSNAAAQQAQRAAQGGSQAVEAQWLDQLPGDLPIIVRIGGIGQATDNFVTMLRAMSPEAAEQVGSQIQATVSEFTRSLGAGQGEAPALLLIDVVPPGQLGQQISLQGGQLQVKPRAIAVFATSDYDQALSAIAGKEDAQKQTDQGVDSITAANGETVYAVNKQGFAAISQHEDLIRKVSSAPQQTLAQTIDEGLRSYFLDGDIGMYVDLAAITETYGDEIDQAQNFLKAQTDRAAEQGADFTEQAQFATQQLFKAAKNARAVASHATFAEQGLTISGKLAMNEDYEPIRRMAEAGDSPAEELATLPRGNAYYSFDVFDPEAINWELIPGANEVREYLPEIAKVMESPEFQKAQEQFRAAGKATYIATLGLGETRTGLSVMKAENSESVVEAVRSAVAAVKGKDFALIKELNIEQGAQDYQGYSFDKITAAYDFDAFTKEVEAEAKKLQPEAAEGQQGEQQQKPIDREEAVEVLRKVVGESTTVWVGSNGEQVVNLLAANWEDAQKQLDAYLADDQGIGQTESFKKVRAQLPDRVRSLYMVDMQTGTRQVLAEARQATGDQDLRAGQEMPEQPAMVGLAVVAEPDGLRFTGFVPSEVGPVIEKGIVPLVEQQLNQQQDN</sequence>
<feature type="compositionally biased region" description="Low complexity" evidence="1">
    <location>
        <begin position="470"/>
        <end position="481"/>
    </location>
</feature>
<dbReference type="AlphaFoldDB" id="A0A518GXB6"/>
<organism evidence="3 4">
    <name type="scientific">Tautonia plasticadhaerens</name>
    <dbReference type="NCBI Taxonomy" id="2527974"/>
    <lineage>
        <taxon>Bacteria</taxon>
        <taxon>Pseudomonadati</taxon>
        <taxon>Planctomycetota</taxon>
        <taxon>Planctomycetia</taxon>
        <taxon>Isosphaerales</taxon>
        <taxon>Isosphaeraceae</taxon>
        <taxon>Tautonia</taxon>
    </lineage>
</organism>
<dbReference type="KEGG" id="tpla:ElP_10780"/>
<proteinExistence type="predicted"/>
<dbReference type="RefSeq" id="WP_145267630.1">
    <property type="nucleotide sequence ID" value="NZ_CP036426.1"/>
</dbReference>